<dbReference type="Pfam" id="PF01295">
    <property type="entry name" value="Adenylate_cycl"/>
    <property type="match status" value="1"/>
</dbReference>
<dbReference type="InterPro" id="IPR000274">
    <property type="entry name" value="Adenylate_cyclase_1"/>
</dbReference>
<evidence type="ECO:0000259" key="1">
    <source>
        <dbReference type="Pfam" id="PF12633"/>
    </source>
</evidence>
<name>A0A523RYA3_UNCAE</name>
<evidence type="ECO:0000313" key="3">
    <source>
        <dbReference type="Proteomes" id="UP000316360"/>
    </source>
</evidence>
<sequence>IGSVGSIAQSKDSDIDYWLCVDADSLGEEKVGQLRIKLEAISAWALKMFRTKVHFFVMDKEKVKLNDFGSTDKESSGSAQGKLLKEELYRTIIFIAGKPPLRGLLPANINEELYLYMNELASILEEDFIDLGNVDTIPLGEYFGASIWQILKGMTSPYKSVMKMALLERYATKGENYQLLCNKLKDNYSKGSIDPRETDPYVLLLEEILSYYQDRGDGESLARIRSSFYLKLGLPSLYDLKEMVSIDKRDLIFDYIDRWNWDEKKIQDLDQYKEWSFNRLVEQSTDINKYMIKTYRRIARSFGKVEDHMISPTDLTIFGRIIASRFTQKEGKVDGFIMVSPGEELLKRLFIRYEKKKADITWKLIQSSKISQKEKKEETLRIANRIEFLAAWMISNGLFSTETSINLYPNPSPISIQDVQDLLKGLAKFFPEEWIEDIYYEDLLHDPYITRLFVILNFGRDRREKKILEYTAIYDNSWGERFCQTFFSQTGFLSKEEVLEELKTALDLTFKKDTGSGSAVANVVTTGSFTIP</sequence>
<dbReference type="InterPro" id="IPR024685">
    <property type="entry name" value="Adenylate_cyclase_1_N"/>
</dbReference>
<feature type="domain" description="Adenylate cyclase class-I N-terminal" evidence="1">
    <location>
        <begin position="1"/>
        <end position="101"/>
    </location>
</feature>
<dbReference type="EMBL" id="SOKJ01000207">
    <property type="protein sequence ID" value="TET10755.1"/>
    <property type="molecule type" value="Genomic_DNA"/>
</dbReference>
<dbReference type="PANTHER" id="PTHR38760:SF1">
    <property type="entry name" value="ADENYLATE CYCLASE"/>
    <property type="match status" value="1"/>
</dbReference>
<dbReference type="PANTHER" id="PTHR38760">
    <property type="entry name" value="ADENYLATE CYCLASE"/>
    <property type="match status" value="1"/>
</dbReference>
<reference evidence="2 3" key="1">
    <citation type="submission" date="2019-03" db="EMBL/GenBank/DDBJ databases">
        <title>Metabolic potential of uncultured bacteria and archaea associated with petroleum seepage in deep-sea sediments.</title>
        <authorList>
            <person name="Dong X."/>
            <person name="Hubert C."/>
        </authorList>
    </citation>
    <scope>NUCLEOTIDE SEQUENCE [LARGE SCALE GENOMIC DNA]</scope>
    <source>
        <strain evidence="2">E44_bin7</strain>
    </source>
</reference>
<protein>
    <recommendedName>
        <fullName evidence="1">Adenylate cyclase class-I N-terminal domain-containing protein</fullName>
    </recommendedName>
</protein>
<organism evidence="2 3">
    <name type="scientific">Aerophobetes bacterium</name>
    <dbReference type="NCBI Taxonomy" id="2030807"/>
    <lineage>
        <taxon>Bacteria</taxon>
        <taxon>Candidatus Aerophobota</taxon>
    </lineage>
</organism>
<evidence type="ECO:0000313" key="2">
    <source>
        <dbReference type="EMBL" id="TET10755.1"/>
    </source>
</evidence>
<dbReference type="Proteomes" id="UP000316360">
    <property type="component" value="Unassembled WGS sequence"/>
</dbReference>
<proteinExistence type="predicted"/>
<dbReference type="Pfam" id="PF12633">
    <property type="entry name" value="Adenyl_cycl_N"/>
    <property type="match status" value="1"/>
</dbReference>
<feature type="non-terminal residue" evidence="2">
    <location>
        <position position="532"/>
    </location>
</feature>
<dbReference type="GO" id="GO:0004016">
    <property type="term" value="F:adenylate cyclase activity"/>
    <property type="evidence" value="ECO:0007669"/>
    <property type="project" value="InterPro"/>
</dbReference>
<gene>
    <name evidence="2" type="ORF">E3J84_03680</name>
</gene>
<accession>A0A523RYA3</accession>
<feature type="non-terminal residue" evidence="2">
    <location>
        <position position="1"/>
    </location>
</feature>
<dbReference type="GO" id="GO:0006171">
    <property type="term" value="P:cAMP biosynthetic process"/>
    <property type="evidence" value="ECO:0007669"/>
    <property type="project" value="InterPro"/>
</dbReference>
<comment type="caution">
    <text evidence="2">The sequence shown here is derived from an EMBL/GenBank/DDBJ whole genome shotgun (WGS) entry which is preliminary data.</text>
</comment>
<dbReference type="AlphaFoldDB" id="A0A523RYA3"/>